<reference evidence="1" key="2">
    <citation type="submission" date="2013-04" db="UniProtKB">
        <authorList>
            <consortium name="EnsemblPlants"/>
        </authorList>
    </citation>
    <scope>IDENTIFICATION</scope>
</reference>
<name>J3LJW3_ORYBR</name>
<protein>
    <submittedName>
        <fullName evidence="1">Uncharacterized protein</fullName>
    </submittedName>
</protein>
<dbReference type="HOGENOM" id="CLU_2691678_0_0_1"/>
<dbReference type="Gramene" id="OB03G13390.1">
    <property type="protein sequence ID" value="OB03G13390.1"/>
    <property type="gene ID" value="OB03G13390"/>
</dbReference>
<keyword evidence="2" id="KW-1185">Reference proteome</keyword>
<accession>J3LJW3</accession>
<dbReference type="Proteomes" id="UP000006038">
    <property type="component" value="Chromosome 3"/>
</dbReference>
<evidence type="ECO:0000313" key="1">
    <source>
        <dbReference type="EnsemblPlants" id="OB03G13390.1"/>
    </source>
</evidence>
<dbReference type="AlphaFoldDB" id="J3LJW3"/>
<evidence type="ECO:0000313" key="2">
    <source>
        <dbReference type="Proteomes" id="UP000006038"/>
    </source>
</evidence>
<reference evidence="1" key="1">
    <citation type="journal article" date="2013" name="Nat. Commun.">
        <title>Whole-genome sequencing of Oryza brachyantha reveals mechanisms underlying Oryza genome evolution.</title>
        <authorList>
            <person name="Chen J."/>
            <person name="Huang Q."/>
            <person name="Gao D."/>
            <person name="Wang J."/>
            <person name="Lang Y."/>
            <person name="Liu T."/>
            <person name="Li B."/>
            <person name="Bai Z."/>
            <person name="Luis Goicoechea J."/>
            <person name="Liang C."/>
            <person name="Chen C."/>
            <person name="Zhang W."/>
            <person name="Sun S."/>
            <person name="Liao Y."/>
            <person name="Zhang X."/>
            <person name="Yang L."/>
            <person name="Song C."/>
            <person name="Wang M."/>
            <person name="Shi J."/>
            <person name="Liu G."/>
            <person name="Liu J."/>
            <person name="Zhou H."/>
            <person name="Zhou W."/>
            <person name="Yu Q."/>
            <person name="An N."/>
            <person name="Chen Y."/>
            <person name="Cai Q."/>
            <person name="Wang B."/>
            <person name="Liu B."/>
            <person name="Min J."/>
            <person name="Huang Y."/>
            <person name="Wu H."/>
            <person name="Li Z."/>
            <person name="Zhang Y."/>
            <person name="Yin Y."/>
            <person name="Song W."/>
            <person name="Jiang J."/>
            <person name="Jackson S.A."/>
            <person name="Wing R.A."/>
            <person name="Wang J."/>
            <person name="Chen M."/>
        </authorList>
    </citation>
    <scope>NUCLEOTIDE SEQUENCE [LARGE SCALE GENOMIC DNA]</scope>
    <source>
        <strain evidence="1">cv. IRGC 101232</strain>
    </source>
</reference>
<sequence>MSLKHETGRELKRKGTASLRVKNTIFMRNLIKTKQPSIRLAYVQLQQVPSALALLEQQQHCTICLFCSDSLHRR</sequence>
<dbReference type="EnsemblPlants" id="OB03G13390.1">
    <property type="protein sequence ID" value="OB03G13390.1"/>
    <property type="gene ID" value="OB03G13390"/>
</dbReference>
<proteinExistence type="predicted"/>
<organism evidence="1">
    <name type="scientific">Oryza brachyantha</name>
    <name type="common">malo sina</name>
    <dbReference type="NCBI Taxonomy" id="4533"/>
    <lineage>
        <taxon>Eukaryota</taxon>
        <taxon>Viridiplantae</taxon>
        <taxon>Streptophyta</taxon>
        <taxon>Embryophyta</taxon>
        <taxon>Tracheophyta</taxon>
        <taxon>Spermatophyta</taxon>
        <taxon>Magnoliopsida</taxon>
        <taxon>Liliopsida</taxon>
        <taxon>Poales</taxon>
        <taxon>Poaceae</taxon>
        <taxon>BOP clade</taxon>
        <taxon>Oryzoideae</taxon>
        <taxon>Oryzeae</taxon>
        <taxon>Oryzinae</taxon>
        <taxon>Oryza</taxon>
    </lineage>
</organism>